<organism evidence="2 3">
    <name type="scientific">Alkalimonas amylolytica</name>
    <dbReference type="NCBI Taxonomy" id="152573"/>
    <lineage>
        <taxon>Bacteria</taxon>
        <taxon>Pseudomonadati</taxon>
        <taxon>Pseudomonadota</taxon>
        <taxon>Gammaproteobacteria</taxon>
        <taxon>Alkalimonas</taxon>
    </lineage>
</organism>
<feature type="domain" description="DUF2007" evidence="1">
    <location>
        <begin position="6"/>
        <end position="71"/>
    </location>
</feature>
<dbReference type="OrthoDB" id="9814654at2"/>
<keyword evidence="3" id="KW-1185">Reference proteome</keyword>
<protein>
    <submittedName>
        <fullName evidence="2">Putative signal transducing protein</fullName>
    </submittedName>
</protein>
<evidence type="ECO:0000259" key="1">
    <source>
        <dbReference type="Pfam" id="PF09413"/>
    </source>
</evidence>
<accession>A0A1H4E006</accession>
<evidence type="ECO:0000313" key="2">
    <source>
        <dbReference type="EMBL" id="SEA78088.1"/>
    </source>
</evidence>
<dbReference type="AlphaFoldDB" id="A0A1H4E006"/>
<gene>
    <name evidence="2" type="ORF">SAMN04488051_106119</name>
</gene>
<dbReference type="Proteomes" id="UP000198773">
    <property type="component" value="Unassembled WGS sequence"/>
</dbReference>
<proteinExistence type="predicted"/>
<dbReference type="InterPro" id="IPR018551">
    <property type="entry name" value="DUF2007"/>
</dbReference>
<dbReference type="RefSeq" id="WP_091343391.1">
    <property type="nucleotide sequence ID" value="NZ_FNRM01000006.1"/>
</dbReference>
<sequence length="106" mass="11795">MSELQWQLVYHAASEFEAALLTGLLHNQRVEARYQGQLLLGAVGELPPTAVEVAIWVRPHQVSQALAIIQSTKQQAGREWCCACGENNAPEFELCWACGRDKDESE</sequence>
<dbReference type="STRING" id="152573.SAMN04488051_106119"/>
<reference evidence="2 3" key="1">
    <citation type="submission" date="2016-10" db="EMBL/GenBank/DDBJ databases">
        <authorList>
            <person name="de Groot N.N."/>
        </authorList>
    </citation>
    <scope>NUCLEOTIDE SEQUENCE [LARGE SCALE GENOMIC DNA]</scope>
    <source>
        <strain evidence="2 3">CGMCC 1.3430</strain>
    </source>
</reference>
<dbReference type="EMBL" id="FNRM01000006">
    <property type="protein sequence ID" value="SEA78088.1"/>
    <property type="molecule type" value="Genomic_DNA"/>
</dbReference>
<name>A0A1H4E006_ALKAM</name>
<dbReference type="Pfam" id="PF09413">
    <property type="entry name" value="DUF2007"/>
    <property type="match status" value="1"/>
</dbReference>
<evidence type="ECO:0000313" key="3">
    <source>
        <dbReference type="Proteomes" id="UP000198773"/>
    </source>
</evidence>